<gene>
    <name evidence="1" type="ORF">DSM106972_092820</name>
</gene>
<evidence type="ECO:0000313" key="2">
    <source>
        <dbReference type="Proteomes" id="UP000271624"/>
    </source>
</evidence>
<protein>
    <submittedName>
        <fullName evidence="1">Uncharacterized protein</fullName>
    </submittedName>
</protein>
<sequence>MLDWLKKVNKQEENSPGATSVSLTIRVIGDRASGKTTYMASLARWAYADLSSPVQAVEAFNEDGKVLKSQAQNMLEQGLQLEPTPLTENTNALRDYGLSIILKRQFSLQSPNLNPASQRLTLNINCKDYSGEFFTDLLYREDDPLLEDYVNDCLEAEGILFLLDGIARTKDAEYAKGLDKFLDAWGQADKSGKRRRIALVLTKCEQPDLWVNRHKPKDLAKARFRQVCTKLETWQQLGKGSVEYFASSAFGMLGTRQLEANVQKIRRDRDGVASVLLDPSVWRPFGLVAPIYWLYKGERHPGLD</sequence>
<proteinExistence type="predicted"/>
<dbReference type="InterPro" id="IPR027417">
    <property type="entry name" value="P-loop_NTPase"/>
</dbReference>
<dbReference type="AlphaFoldDB" id="A0A433ULC4"/>
<accession>A0A433ULC4</accession>
<reference evidence="1" key="2">
    <citation type="journal article" date="2019" name="Genome Biol. Evol.">
        <title>Day and night: Metabolic profiles and evolutionary relationships of six axenic non-marine cyanobacteria.</title>
        <authorList>
            <person name="Will S.E."/>
            <person name="Henke P."/>
            <person name="Boedeker C."/>
            <person name="Huang S."/>
            <person name="Brinkmann H."/>
            <person name="Rohde M."/>
            <person name="Jarek M."/>
            <person name="Friedl T."/>
            <person name="Seufert S."/>
            <person name="Schumacher M."/>
            <person name="Overmann J."/>
            <person name="Neumann-Schaal M."/>
            <person name="Petersen J."/>
        </authorList>
    </citation>
    <scope>NUCLEOTIDE SEQUENCE [LARGE SCALE GENOMIC DNA]</scope>
    <source>
        <strain evidence="1">PCC 7102</strain>
    </source>
</reference>
<evidence type="ECO:0000313" key="1">
    <source>
        <dbReference type="EMBL" id="RUS94645.1"/>
    </source>
</evidence>
<dbReference type="EMBL" id="RSCL01000047">
    <property type="protein sequence ID" value="RUS94645.1"/>
    <property type="molecule type" value="Genomic_DNA"/>
</dbReference>
<comment type="caution">
    <text evidence="1">The sequence shown here is derived from an EMBL/GenBank/DDBJ whole genome shotgun (WGS) entry which is preliminary data.</text>
</comment>
<keyword evidence="2" id="KW-1185">Reference proteome</keyword>
<name>A0A433ULC4_9CYAN</name>
<dbReference type="SUPFAM" id="SSF52540">
    <property type="entry name" value="P-loop containing nucleoside triphosphate hydrolases"/>
    <property type="match status" value="1"/>
</dbReference>
<organism evidence="1 2">
    <name type="scientific">Dulcicalothrix desertica PCC 7102</name>
    <dbReference type="NCBI Taxonomy" id="232991"/>
    <lineage>
        <taxon>Bacteria</taxon>
        <taxon>Bacillati</taxon>
        <taxon>Cyanobacteriota</taxon>
        <taxon>Cyanophyceae</taxon>
        <taxon>Nostocales</taxon>
        <taxon>Calotrichaceae</taxon>
        <taxon>Dulcicalothrix</taxon>
    </lineage>
</organism>
<reference evidence="1" key="1">
    <citation type="submission" date="2018-12" db="EMBL/GenBank/DDBJ databases">
        <authorList>
            <person name="Will S."/>
            <person name="Neumann-Schaal M."/>
            <person name="Henke P."/>
        </authorList>
    </citation>
    <scope>NUCLEOTIDE SEQUENCE</scope>
    <source>
        <strain evidence="1">PCC 7102</strain>
    </source>
</reference>
<dbReference type="RefSeq" id="WP_186538292.1">
    <property type="nucleotide sequence ID" value="NZ_RSCL01000047.1"/>
</dbReference>
<dbReference type="Proteomes" id="UP000271624">
    <property type="component" value="Unassembled WGS sequence"/>
</dbReference>